<feature type="transmembrane region" description="Helical" evidence="1">
    <location>
        <begin position="133"/>
        <end position="152"/>
    </location>
</feature>
<keyword evidence="1" id="KW-1133">Transmembrane helix</keyword>
<evidence type="ECO:0000313" key="2">
    <source>
        <dbReference type="EMBL" id="ABK19288.1"/>
    </source>
</evidence>
<dbReference type="HOGENOM" id="CLU_1467515_0_0_7"/>
<dbReference type="eggNOG" id="ENOG503456H">
    <property type="taxonomic scope" value="Bacteria"/>
</dbReference>
<organism evidence="2 3">
    <name type="scientific">Syntrophobacter fumaroxidans (strain DSM 10017 / MPOB)</name>
    <dbReference type="NCBI Taxonomy" id="335543"/>
    <lineage>
        <taxon>Bacteria</taxon>
        <taxon>Pseudomonadati</taxon>
        <taxon>Thermodesulfobacteriota</taxon>
        <taxon>Syntrophobacteria</taxon>
        <taxon>Syntrophobacterales</taxon>
        <taxon>Syntrophobacteraceae</taxon>
        <taxon>Syntrophobacter</taxon>
    </lineage>
</organism>
<name>A0LPD6_SYNFM</name>
<dbReference type="RefSeq" id="WP_011700413.1">
    <property type="nucleotide sequence ID" value="NC_008554.1"/>
</dbReference>
<keyword evidence="1" id="KW-0472">Membrane</keyword>
<proteinExistence type="predicted"/>
<keyword evidence="1" id="KW-0812">Transmembrane</keyword>
<gene>
    <name evidence="2" type="ordered locus">Sfum_3618</name>
</gene>
<feature type="transmembrane region" description="Helical" evidence="1">
    <location>
        <begin position="85"/>
        <end position="102"/>
    </location>
</feature>
<protein>
    <submittedName>
        <fullName evidence="2">Uncharacterized protein</fullName>
    </submittedName>
</protein>
<evidence type="ECO:0000256" key="1">
    <source>
        <dbReference type="SAM" id="Phobius"/>
    </source>
</evidence>
<evidence type="ECO:0000313" key="3">
    <source>
        <dbReference type="Proteomes" id="UP000001784"/>
    </source>
</evidence>
<sequence length="184" mass="20076">MNRPGKPVRTTIVTGLAFGLLFVPVSAALNLFLPWPAAFRLTFWSFVAVYALMLCRWTGAGLAACGFPVAFLLALAFWLRSGYDFLFLSVLVLGWIRSGVCFRKSPWKAIGAEVLVGMGGAALVASFTPHSTAAWALGVWMFFLVQSLYFVLTGNTGDTDDAQTLLEPFEKARRQAEEILSAGR</sequence>
<dbReference type="KEGG" id="sfu:Sfum_3618"/>
<feature type="transmembrane region" description="Helical" evidence="1">
    <location>
        <begin position="37"/>
        <end position="55"/>
    </location>
</feature>
<accession>A0LPD6</accession>
<keyword evidence="3" id="KW-1185">Reference proteome</keyword>
<dbReference type="AlphaFoldDB" id="A0LPD6"/>
<dbReference type="STRING" id="335543.Sfum_3618"/>
<dbReference type="EMBL" id="CP000478">
    <property type="protein sequence ID" value="ABK19288.1"/>
    <property type="molecule type" value="Genomic_DNA"/>
</dbReference>
<dbReference type="Proteomes" id="UP000001784">
    <property type="component" value="Chromosome"/>
</dbReference>
<dbReference type="OrthoDB" id="5422240at2"/>
<feature type="transmembrane region" description="Helical" evidence="1">
    <location>
        <begin position="109"/>
        <end position="127"/>
    </location>
</feature>
<reference evidence="2 3" key="1">
    <citation type="submission" date="2006-10" db="EMBL/GenBank/DDBJ databases">
        <title>Complete sequence of Syntrophobacter fumaroxidans MPOB.</title>
        <authorList>
            <consortium name="US DOE Joint Genome Institute"/>
            <person name="Copeland A."/>
            <person name="Lucas S."/>
            <person name="Lapidus A."/>
            <person name="Barry K."/>
            <person name="Detter J.C."/>
            <person name="Glavina del Rio T."/>
            <person name="Hammon N."/>
            <person name="Israni S."/>
            <person name="Pitluck S."/>
            <person name="Goltsman E.G."/>
            <person name="Martinez M."/>
            <person name="Schmutz J."/>
            <person name="Larimer F."/>
            <person name="Land M."/>
            <person name="Hauser L."/>
            <person name="Kyrpides N."/>
            <person name="Kim E."/>
            <person name="Boone D.R."/>
            <person name="Brockman F."/>
            <person name="Culley D."/>
            <person name="Ferry J."/>
            <person name="Gunsalus R."/>
            <person name="McInerney M.J."/>
            <person name="Morrison M."/>
            <person name="Plugge C."/>
            <person name="Rohlin L."/>
            <person name="Scholten J."/>
            <person name="Sieber J."/>
            <person name="Stams A.J.M."/>
            <person name="Worm P."/>
            <person name="Henstra A.M."/>
            <person name="Richardson P."/>
        </authorList>
    </citation>
    <scope>NUCLEOTIDE SEQUENCE [LARGE SCALE GENOMIC DNA]</scope>
    <source>
        <strain evidence="3">DSM 10017 / MPOB</strain>
    </source>
</reference>
<dbReference type="InParanoid" id="A0LPD6"/>